<proteinExistence type="inferred from homology"/>
<dbReference type="PRINTS" id="PR00417">
    <property type="entry name" value="PRTPISMRASEI"/>
</dbReference>
<dbReference type="GO" id="GO:0003677">
    <property type="term" value="F:DNA binding"/>
    <property type="evidence" value="ECO:0007669"/>
    <property type="project" value="UniProtKB-KW"/>
</dbReference>
<dbReference type="GO" id="GO:0005634">
    <property type="term" value="C:nucleus"/>
    <property type="evidence" value="ECO:0000318"/>
    <property type="project" value="GO_Central"/>
</dbReference>
<dbReference type="PROSITE" id="PS00396">
    <property type="entry name" value="TOPO_IA_1"/>
    <property type="match status" value="1"/>
</dbReference>
<evidence type="ECO:0000313" key="8">
    <source>
        <dbReference type="EnsemblPlants" id="AES97931"/>
    </source>
</evidence>
<dbReference type="InterPro" id="IPR013824">
    <property type="entry name" value="Topo_IA_cen_sub1"/>
</dbReference>
<dbReference type="InterPro" id="IPR023405">
    <property type="entry name" value="Topo_IA_core_domain"/>
</dbReference>
<dbReference type="GO" id="GO:0003917">
    <property type="term" value="F:DNA topoisomerase type I (single strand cut, ATP-independent) activity"/>
    <property type="evidence" value="ECO:0000318"/>
    <property type="project" value="GO_Central"/>
</dbReference>
<comment type="catalytic activity">
    <reaction evidence="5">
        <text>ATP-independent breakage of single-stranded DNA, followed by passage and rejoining.</text>
        <dbReference type="EC" id="5.6.2.1"/>
    </reaction>
</comment>
<comment type="similarity">
    <text evidence="1 5">Belongs to the type IA topoisomerase family.</text>
</comment>
<reference evidence="8" key="3">
    <citation type="submission" date="2015-04" db="UniProtKB">
        <authorList>
            <consortium name="EnsemblPlants"/>
        </authorList>
    </citation>
    <scope>IDENTIFICATION</scope>
    <source>
        <strain evidence="8">cv. Jemalong A17</strain>
    </source>
</reference>
<dbReference type="PaxDb" id="3880-AES97931"/>
<dbReference type="InterPro" id="IPR023406">
    <property type="entry name" value="Topo_IA_AS"/>
</dbReference>
<dbReference type="SMART" id="SM00437">
    <property type="entry name" value="TOP1Ac"/>
    <property type="match status" value="1"/>
</dbReference>
<dbReference type="eggNOG" id="KOG1956">
    <property type="taxonomic scope" value="Eukaryota"/>
</dbReference>
<keyword evidence="9" id="KW-1185">Reference proteome</keyword>
<evidence type="ECO:0000313" key="9">
    <source>
        <dbReference type="Proteomes" id="UP000002051"/>
    </source>
</evidence>
<name>G7KA29_MEDTR</name>
<dbReference type="GO" id="GO:0031422">
    <property type="term" value="C:RecQ family helicase-topoisomerase III complex"/>
    <property type="evidence" value="ECO:0000318"/>
    <property type="project" value="GO_Central"/>
</dbReference>
<dbReference type="HOGENOM" id="CLU_002929_1_4_1"/>
<dbReference type="Gene3D" id="1.10.290.10">
    <property type="entry name" value="Topoisomerase I, domain 4"/>
    <property type="match status" value="1"/>
</dbReference>
<dbReference type="PANTHER" id="PTHR11390:SF21">
    <property type="entry name" value="DNA TOPOISOMERASE 3-ALPHA"/>
    <property type="match status" value="1"/>
</dbReference>
<evidence type="ECO:0000256" key="5">
    <source>
        <dbReference type="RuleBase" id="RU362092"/>
    </source>
</evidence>
<dbReference type="InterPro" id="IPR013825">
    <property type="entry name" value="Topo_IA_cen_sub2"/>
</dbReference>
<dbReference type="PROSITE" id="PS52039">
    <property type="entry name" value="TOPO_IA_2"/>
    <property type="match status" value="1"/>
</dbReference>
<keyword evidence="4 5" id="KW-0413">Isomerase</keyword>
<dbReference type="PANTHER" id="PTHR11390">
    <property type="entry name" value="PROKARYOTIC DNA TOPOISOMERASE"/>
    <property type="match status" value="1"/>
</dbReference>
<dbReference type="Gene3D" id="2.70.20.10">
    <property type="entry name" value="Topoisomerase I, domain 3"/>
    <property type="match status" value="1"/>
</dbReference>
<comment type="function">
    <text evidence="5">Introduces a single-strand break via transesterification at a target site in duplex DNA. Releases the supercoiling and torsional tension of DNA introduced during the DNA replication and transcription by transiently cleaving and rejoining one strand of the DNA duplex. The scissile phosphodiester is attacked by the catalytic tyrosine of the enzyme, resulting in the formation of a DNA-(5'-phosphotyrosyl)-enzyme intermediate and the expulsion of a 3'-OH DNA strand.</text>
</comment>
<dbReference type="GO" id="GO:0006281">
    <property type="term" value="P:DNA repair"/>
    <property type="evidence" value="ECO:0000318"/>
    <property type="project" value="GO_Central"/>
</dbReference>
<dbReference type="Pfam" id="PF01131">
    <property type="entry name" value="Topoisom_bac"/>
    <property type="match status" value="1"/>
</dbReference>
<dbReference type="InterPro" id="IPR013826">
    <property type="entry name" value="Topo_IA_cen_sub3"/>
</dbReference>
<dbReference type="InterPro" id="IPR000380">
    <property type="entry name" value="Topo_IA"/>
</dbReference>
<evidence type="ECO:0000256" key="4">
    <source>
        <dbReference type="ARBA" id="ARBA00023235"/>
    </source>
</evidence>
<protein>
    <recommendedName>
        <fullName evidence="5">DNA topoisomerase</fullName>
        <ecNumber evidence="5">5.6.2.1</ecNumber>
    </recommendedName>
</protein>
<dbReference type="Gene3D" id="1.10.460.10">
    <property type="entry name" value="Topoisomerase I, domain 2"/>
    <property type="match status" value="1"/>
</dbReference>
<dbReference type="OMA" id="VESCEDR"/>
<accession>G7KA29</accession>
<reference evidence="7 9" key="1">
    <citation type="journal article" date="2011" name="Nature">
        <title>The Medicago genome provides insight into the evolution of rhizobial symbioses.</title>
        <authorList>
            <person name="Young N.D."/>
            <person name="Debelle F."/>
            <person name="Oldroyd G.E."/>
            <person name="Geurts R."/>
            <person name="Cannon S.B."/>
            <person name="Udvardi M.K."/>
            <person name="Benedito V.A."/>
            <person name="Mayer K.F."/>
            <person name="Gouzy J."/>
            <person name="Schoof H."/>
            <person name="Van de Peer Y."/>
            <person name="Proost S."/>
            <person name="Cook D.R."/>
            <person name="Meyers B.C."/>
            <person name="Spannagl M."/>
            <person name="Cheung F."/>
            <person name="De Mita S."/>
            <person name="Krishnakumar V."/>
            <person name="Gundlach H."/>
            <person name="Zhou S."/>
            <person name="Mudge J."/>
            <person name="Bharti A.K."/>
            <person name="Murray J.D."/>
            <person name="Naoumkina M.A."/>
            <person name="Rosen B."/>
            <person name="Silverstein K.A."/>
            <person name="Tang H."/>
            <person name="Rombauts S."/>
            <person name="Zhao P.X."/>
            <person name="Zhou P."/>
            <person name="Barbe V."/>
            <person name="Bardou P."/>
            <person name="Bechner M."/>
            <person name="Bellec A."/>
            <person name="Berger A."/>
            <person name="Berges H."/>
            <person name="Bidwell S."/>
            <person name="Bisseling T."/>
            <person name="Choisne N."/>
            <person name="Couloux A."/>
            <person name="Denny R."/>
            <person name="Deshpande S."/>
            <person name="Dai X."/>
            <person name="Doyle J.J."/>
            <person name="Dudez A.M."/>
            <person name="Farmer A.D."/>
            <person name="Fouteau S."/>
            <person name="Franken C."/>
            <person name="Gibelin C."/>
            <person name="Gish J."/>
            <person name="Goldstein S."/>
            <person name="Gonzalez A.J."/>
            <person name="Green P.J."/>
            <person name="Hallab A."/>
            <person name="Hartog M."/>
            <person name="Hua A."/>
            <person name="Humphray S.J."/>
            <person name="Jeong D.H."/>
            <person name="Jing Y."/>
            <person name="Jocker A."/>
            <person name="Kenton S.M."/>
            <person name="Kim D.J."/>
            <person name="Klee K."/>
            <person name="Lai H."/>
            <person name="Lang C."/>
            <person name="Lin S."/>
            <person name="Macmil S.L."/>
            <person name="Magdelenat G."/>
            <person name="Matthews L."/>
            <person name="McCorrison J."/>
            <person name="Monaghan E.L."/>
            <person name="Mun J.H."/>
            <person name="Najar F.Z."/>
            <person name="Nicholson C."/>
            <person name="Noirot C."/>
            <person name="O'Bleness M."/>
            <person name="Paule C.R."/>
            <person name="Poulain J."/>
            <person name="Prion F."/>
            <person name="Qin B."/>
            <person name="Qu C."/>
            <person name="Retzel E.F."/>
            <person name="Riddle C."/>
            <person name="Sallet E."/>
            <person name="Samain S."/>
            <person name="Samson N."/>
            <person name="Sanders I."/>
            <person name="Saurat O."/>
            <person name="Scarpelli C."/>
            <person name="Schiex T."/>
            <person name="Segurens B."/>
            <person name="Severin A.J."/>
            <person name="Sherrier D.J."/>
            <person name="Shi R."/>
            <person name="Sims S."/>
            <person name="Singer S.R."/>
            <person name="Sinharoy S."/>
            <person name="Sterck L."/>
            <person name="Viollet A."/>
            <person name="Wang B.B."/>
            <person name="Wang K."/>
            <person name="Wang M."/>
            <person name="Wang X."/>
            <person name="Warfsmann J."/>
            <person name="Weissenbach J."/>
            <person name="White D.D."/>
            <person name="White J.D."/>
            <person name="Wiley G.B."/>
            <person name="Wincker P."/>
            <person name="Xing Y."/>
            <person name="Yang L."/>
            <person name="Yao Z."/>
            <person name="Ying F."/>
            <person name="Zhai J."/>
            <person name="Zhou L."/>
            <person name="Zuber A."/>
            <person name="Denarie J."/>
            <person name="Dixon R.A."/>
            <person name="May G.D."/>
            <person name="Schwartz D.C."/>
            <person name="Rogers J."/>
            <person name="Quetier F."/>
            <person name="Town C.D."/>
            <person name="Roe B.A."/>
        </authorList>
    </citation>
    <scope>NUCLEOTIDE SEQUENCE [LARGE SCALE GENOMIC DNA]</scope>
    <source>
        <strain evidence="7">A17</strain>
        <strain evidence="8 9">cv. Jemalong A17</strain>
    </source>
</reference>
<dbReference type="EMBL" id="CM001221">
    <property type="protein sequence ID" value="AES97931.1"/>
    <property type="molecule type" value="Genomic_DNA"/>
</dbReference>
<dbReference type="AlphaFoldDB" id="G7KA29"/>
<dbReference type="SUPFAM" id="SSF56712">
    <property type="entry name" value="Prokaryotic type I DNA topoisomerase"/>
    <property type="match status" value="1"/>
</dbReference>
<reference evidence="7 9" key="2">
    <citation type="journal article" date="2014" name="BMC Genomics">
        <title>An improved genome release (version Mt4.0) for the model legume Medicago truncatula.</title>
        <authorList>
            <person name="Tang H."/>
            <person name="Krishnakumar V."/>
            <person name="Bidwell S."/>
            <person name="Rosen B."/>
            <person name="Chan A."/>
            <person name="Zhou S."/>
            <person name="Gentzbittel L."/>
            <person name="Childs K.L."/>
            <person name="Yandell M."/>
            <person name="Gundlach H."/>
            <person name="Mayer K.F."/>
            <person name="Schwartz D.C."/>
            <person name="Town C.D."/>
        </authorList>
    </citation>
    <scope>GENOME REANNOTATION</scope>
    <source>
        <strain evidence="7">A17</strain>
        <strain evidence="8 9">cv. Jemalong A17</strain>
    </source>
</reference>
<evidence type="ECO:0000313" key="7">
    <source>
        <dbReference type="EMBL" id="AES97931.1"/>
    </source>
</evidence>
<gene>
    <name evidence="7" type="ordered locus">MTR_5g061930</name>
</gene>
<evidence type="ECO:0000259" key="6">
    <source>
        <dbReference type="PROSITE" id="PS52039"/>
    </source>
</evidence>
<feature type="domain" description="Topo IA-type catalytic" evidence="6">
    <location>
        <begin position="14"/>
        <end position="438"/>
    </location>
</feature>
<evidence type="ECO:0000256" key="1">
    <source>
        <dbReference type="ARBA" id="ARBA00009446"/>
    </source>
</evidence>
<dbReference type="GO" id="GO:0006265">
    <property type="term" value="P:DNA topological change"/>
    <property type="evidence" value="ECO:0000318"/>
    <property type="project" value="GO_Central"/>
</dbReference>
<dbReference type="Proteomes" id="UP000002051">
    <property type="component" value="Chromosome 5"/>
</dbReference>
<evidence type="ECO:0000256" key="2">
    <source>
        <dbReference type="ARBA" id="ARBA00023029"/>
    </source>
</evidence>
<evidence type="ECO:0000256" key="3">
    <source>
        <dbReference type="ARBA" id="ARBA00023125"/>
    </source>
</evidence>
<dbReference type="EnsemblPlants" id="AES97931">
    <property type="protein sequence ID" value="AES97931"/>
    <property type="gene ID" value="MTR_5g061930"/>
</dbReference>
<dbReference type="FunFam" id="1.10.290.10:FF:000001">
    <property type="entry name" value="DNA topoisomerase"/>
    <property type="match status" value="1"/>
</dbReference>
<sequence>MLNAAIKTSLDDLNPCLLDAVAYRKEVDFKTGRVWTWFQSFLARKQIPNATNLTLSYGLCQSALLGIVVERFNQVAKPKAQKYNISFNDRGYGPKVTFTSPVWYDAKSKASKKLQSCSDEKATIVEVFVEITNKFHSPPVPLTTMELEKFAAKYFKMTPKQTMDTAEDLYTQRFISYPRTETDGFSMNTKELRSIVSKQTKHEKWGSYASDLLDSNKGLWRDPRACKHTDHSHPPIHPIKFSNRKESGWKDHQCVLYELIVRHFLACLSEDALVQKTTVEVDLAGQQFFAMTMTLYKLGYRKMYHYESLFLGFSKFPPYTAGGELTPMDLIVKGSTYSSPQNLSDEDLLSRMQQERIGTDSTWHLLINTVIGRKYVERKFDGNTWRYEPTKLGLALFNGYDQMKLPLWKPEMRAKMEKQITMIKNGTATKKDCLRDTG</sequence>
<dbReference type="EC" id="5.6.2.1" evidence="5"/>
<organism evidence="7 9">
    <name type="scientific">Medicago truncatula</name>
    <name type="common">Barrel medic</name>
    <name type="synonym">Medicago tribuloides</name>
    <dbReference type="NCBI Taxonomy" id="3880"/>
    <lineage>
        <taxon>Eukaryota</taxon>
        <taxon>Viridiplantae</taxon>
        <taxon>Streptophyta</taxon>
        <taxon>Embryophyta</taxon>
        <taxon>Tracheophyta</taxon>
        <taxon>Spermatophyta</taxon>
        <taxon>Magnoliopsida</taxon>
        <taxon>eudicotyledons</taxon>
        <taxon>Gunneridae</taxon>
        <taxon>Pentapetalae</taxon>
        <taxon>rosids</taxon>
        <taxon>fabids</taxon>
        <taxon>Fabales</taxon>
        <taxon>Fabaceae</taxon>
        <taxon>Papilionoideae</taxon>
        <taxon>50 kb inversion clade</taxon>
        <taxon>NPAAA clade</taxon>
        <taxon>Hologalegina</taxon>
        <taxon>IRL clade</taxon>
        <taxon>Trifolieae</taxon>
        <taxon>Medicago</taxon>
    </lineage>
</organism>
<dbReference type="InterPro" id="IPR003602">
    <property type="entry name" value="Topo_IA_DNA-bd_dom"/>
</dbReference>
<dbReference type="GO" id="GO:0006310">
    <property type="term" value="P:DNA recombination"/>
    <property type="evidence" value="ECO:0000318"/>
    <property type="project" value="GO_Central"/>
</dbReference>
<dbReference type="InterPro" id="IPR013497">
    <property type="entry name" value="Topo_IA_cen"/>
</dbReference>
<keyword evidence="3 5" id="KW-0238">DNA-binding</keyword>
<dbReference type="STRING" id="3880.G7KA29"/>
<keyword evidence="2 5" id="KW-0799">Topoisomerase</keyword>